<name>A0A8K0C689_IGNLU</name>
<dbReference type="AlphaFoldDB" id="A0A8K0C689"/>
<organism evidence="1 2">
    <name type="scientific">Ignelater luminosus</name>
    <name type="common">Cucubano</name>
    <name type="synonym">Pyrophorus luminosus</name>
    <dbReference type="NCBI Taxonomy" id="2038154"/>
    <lineage>
        <taxon>Eukaryota</taxon>
        <taxon>Metazoa</taxon>
        <taxon>Ecdysozoa</taxon>
        <taxon>Arthropoda</taxon>
        <taxon>Hexapoda</taxon>
        <taxon>Insecta</taxon>
        <taxon>Pterygota</taxon>
        <taxon>Neoptera</taxon>
        <taxon>Endopterygota</taxon>
        <taxon>Coleoptera</taxon>
        <taxon>Polyphaga</taxon>
        <taxon>Elateriformia</taxon>
        <taxon>Elateroidea</taxon>
        <taxon>Elateridae</taxon>
        <taxon>Agrypninae</taxon>
        <taxon>Pyrophorini</taxon>
        <taxon>Ignelater</taxon>
    </lineage>
</organism>
<keyword evidence="2" id="KW-1185">Reference proteome</keyword>
<dbReference type="OrthoDB" id="6757706at2759"/>
<reference evidence="1" key="1">
    <citation type="submission" date="2019-08" db="EMBL/GenBank/DDBJ databases">
        <title>The genome of the North American firefly Photinus pyralis.</title>
        <authorList>
            <consortium name="Photinus pyralis genome working group"/>
            <person name="Fallon T.R."/>
            <person name="Sander Lower S.E."/>
            <person name="Weng J.-K."/>
        </authorList>
    </citation>
    <scope>NUCLEOTIDE SEQUENCE</scope>
    <source>
        <strain evidence="1">TRF0915ILg1</strain>
        <tissue evidence="1">Whole body</tissue>
    </source>
</reference>
<dbReference type="EMBL" id="VTPC01091288">
    <property type="protein sequence ID" value="KAF2878778.1"/>
    <property type="molecule type" value="Genomic_DNA"/>
</dbReference>
<gene>
    <name evidence="1" type="ORF">ILUMI_27392</name>
</gene>
<accession>A0A8K0C689</accession>
<evidence type="ECO:0000313" key="1">
    <source>
        <dbReference type="EMBL" id="KAF2878778.1"/>
    </source>
</evidence>
<sequence>MTKLSKICDFGIQRLNHSHLKTTYQHNLRHRLVTFNEGDFVWKKEHTLSDASKNYSSKLGTTFSGLYKVKNKLGIDTYKIEDRLGRNKGLWHVRDLKLDQTLEPHEKW</sequence>
<dbReference type="Proteomes" id="UP000801492">
    <property type="component" value="Unassembled WGS sequence"/>
</dbReference>
<proteinExistence type="predicted"/>
<evidence type="ECO:0000313" key="2">
    <source>
        <dbReference type="Proteomes" id="UP000801492"/>
    </source>
</evidence>
<comment type="caution">
    <text evidence="1">The sequence shown here is derived from an EMBL/GenBank/DDBJ whole genome shotgun (WGS) entry which is preliminary data.</text>
</comment>
<protein>
    <submittedName>
        <fullName evidence="1">Uncharacterized protein</fullName>
    </submittedName>
</protein>